<dbReference type="Proteomes" id="UP000221918">
    <property type="component" value="Unassembled WGS sequence"/>
</dbReference>
<protein>
    <submittedName>
        <fullName evidence="4">Bacitracin ABC transporter ATP-binding protein</fullName>
    </submittedName>
</protein>
<evidence type="ECO:0000256" key="2">
    <source>
        <dbReference type="ARBA" id="ARBA00022448"/>
    </source>
</evidence>
<keyword evidence="2" id="KW-0813">Transport</keyword>
<comment type="caution">
    <text evidence="4">The sequence shown here is derived from an EMBL/GenBank/DDBJ whole genome shotgun (WGS) entry which is preliminary data.</text>
</comment>
<dbReference type="AlphaFoldDB" id="A0ABD6SXA0"/>
<evidence type="ECO:0000313" key="4">
    <source>
        <dbReference type="EMBL" id="PHE85930.1"/>
    </source>
</evidence>
<dbReference type="PANTHER" id="PTHR43335">
    <property type="entry name" value="ABC TRANSPORTER, ATP-BINDING PROTEIN"/>
    <property type="match status" value="1"/>
</dbReference>
<reference evidence="4 5" key="1">
    <citation type="submission" date="2017-09" db="EMBL/GenBank/DDBJ databases">
        <title>Large-scale bioinformatics analysis of Bacillus genomes uncovers conserved roles of natural products in bacterial physiology.</title>
        <authorList>
            <consortium name="Agbiome Team Llc"/>
            <person name="Bleich R.M."/>
            <person name="Grubbs K.J."/>
            <person name="Santa Maria K.C."/>
            <person name="Allen S.E."/>
            <person name="Farag S."/>
            <person name="Shank E.A."/>
            <person name="Bowers A."/>
        </authorList>
    </citation>
    <scope>NUCLEOTIDE SEQUENCE [LARGE SCALE GENOMIC DNA]</scope>
    <source>
        <strain evidence="4 5">AFS037265</strain>
    </source>
</reference>
<gene>
    <name evidence="4" type="ORF">COF81_28790</name>
</gene>
<dbReference type="SUPFAM" id="SSF52540">
    <property type="entry name" value="P-loop containing nucleoside triphosphate hydrolases"/>
    <property type="match status" value="1"/>
</dbReference>
<keyword evidence="4" id="KW-0067">ATP-binding</keyword>
<evidence type="ECO:0000313" key="5">
    <source>
        <dbReference type="Proteomes" id="UP000221918"/>
    </source>
</evidence>
<organism evidence="4 5">
    <name type="scientific">Bacillus pseudomycoides</name>
    <dbReference type="NCBI Taxonomy" id="64104"/>
    <lineage>
        <taxon>Bacteria</taxon>
        <taxon>Bacillati</taxon>
        <taxon>Bacillota</taxon>
        <taxon>Bacilli</taxon>
        <taxon>Bacillales</taxon>
        <taxon>Bacillaceae</taxon>
        <taxon>Bacillus</taxon>
        <taxon>Bacillus cereus group</taxon>
    </lineage>
</organism>
<proteinExistence type="inferred from homology"/>
<accession>A0ABD6SXA0</accession>
<dbReference type="InterPro" id="IPR003439">
    <property type="entry name" value="ABC_transporter-like_ATP-bd"/>
</dbReference>
<feature type="non-terminal residue" evidence="4">
    <location>
        <position position="87"/>
    </location>
</feature>
<comment type="similarity">
    <text evidence="1">Belongs to the ABC transporter superfamily.</text>
</comment>
<evidence type="ECO:0000256" key="1">
    <source>
        <dbReference type="ARBA" id="ARBA00005417"/>
    </source>
</evidence>
<keyword evidence="4" id="KW-0547">Nucleotide-binding</keyword>
<dbReference type="Gene3D" id="3.40.50.300">
    <property type="entry name" value="P-loop containing nucleotide triphosphate hydrolases"/>
    <property type="match status" value="1"/>
</dbReference>
<evidence type="ECO:0000259" key="3">
    <source>
        <dbReference type="Pfam" id="PF00005"/>
    </source>
</evidence>
<sequence length="87" mass="9487">MPIMGTYIVETEDLTKTYGAVNSVNQLQMQVGKGEIYGFLGPNGAGKTTTIRMLLGLIKPTTGNIKVFNRDLKTNRIDILKEVGSLV</sequence>
<dbReference type="EMBL" id="NUTL01000199">
    <property type="protein sequence ID" value="PHE85930.1"/>
    <property type="molecule type" value="Genomic_DNA"/>
</dbReference>
<dbReference type="Pfam" id="PF00005">
    <property type="entry name" value="ABC_tran"/>
    <property type="match status" value="1"/>
</dbReference>
<name>A0ABD6SXA0_9BACI</name>
<feature type="domain" description="ABC transporter" evidence="3">
    <location>
        <begin position="25"/>
        <end position="80"/>
    </location>
</feature>
<dbReference type="InterPro" id="IPR027417">
    <property type="entry name" value="P-loop_NTPase"/>
</dbReference>
<dbReference type="PANTHER" id="PTHR43335:SF4">
    <property type="entry name" value="ABC TRANSPORTER, ATP-BINDING PROTEIN"/>
    <property type="match status" value="1"/>
</dbReference>
<dbReference type="GO" id="GO:0005524">
    <property type="term" value="F:ATP binding"/>
    <property type="evidence" value="ECO:0007669"/>
    <property type="project" value="UniProtKB-KW"/>
</dbReference>